<dbReference type="Proteomes" id="UP001595952">
    <property type="component" value="Unassembled WGS sequence"/>
</dbReference>
<feature type="region of interest" description="Disordered" evidence="2">
    <location>
        <begin position="110"/>
        <end position="131"/>
    </location>
</feature>
<evidence type="ECO:0000259" key="3">
    <source>
        <dbReference type="PROSITE" id="PS50966"/>
    </source>
</evidence>
<dbReference type="EMBL" id="JBHSEI010000003">
    <property type="protein sequence ID" value="MFC4637978.1"/>
    <property type="molecule type" value="Genomic_DNA"/>
</dbReference>
<dbReference type="PROSITE" id="PS50966">
    <property type="entry name" value="ZF_SWIM"/>
    <property type="match status" value="1"/>
</dbReference>
<protein>
    <submittedName>
        <fullName evidence="4">SWIM zinc finger family protein</fullName>
    </submittedName>
</protein>
<dbReference type="InterPro" id="IPR007527">
    <property type="entry name" value="Znf_SWIM"/>
</dbReference>
<gene>
    <name evidence="4" type="ORF">ACFO0D_06460</name>
</gene>
<evidence type="ECO:0000313" key="5">
    <source>
        <dbReference type="Proteomes" id="UP001595952"/>
    </source>
</evidence>
<evidence type="ECO:0000256" key="1">
    <source>
        <dbReference type="PROSITE-ProRule" id="PRU00325"/>
    </source>
</evidence>
<evidence type="ECO:0000313" key="4">
    <source>
        <dbReference type="EMBL" id="MFC4637978.1"/>
    </source>
</evidence>
<feature type="domain" description="SWIM-type" evidence="3">
    <location>
        <begin position="52"/>
        <end position="85"/>
    </location>
</feature>
<keyword evidence="1" id="KW-0863">Zinc-finger</keyword>
<comment type="caution">
    <text evidence="4">The sequence shown here is derived from an EMBL/GenBank/DDBJ whole genome shotgun (WGS) entry which is preliminary data.</text>
</comment>
<accession>A0ABV9I6Y2</accession>
<dbReference type="Pfam" id="PF04434">
    <property type="entry name" value="SWIM"/>
    <property type="match status" value="1"/>
</dbReference>
<keyword evidence="1" id="KW-0862">Zinc</keyword>
<keyword evidence="1" id="KW-0479">Metal-binding</keyword>
<sequence length="428" mass="45559">MKLTSETILALAPDSASAANARRLASPARWPALHQGDGLLWGRCQGSGQAPYLTGVDLHGLVGKCSCPSRKFPCKHALALLLLSVTHLDAFGHEAAPEVLTEWQRGRAARAAEEAPAAPKKEGSAQAQAKRRAAREHKVSLGLEALSLFLQDLVRDGLAQAAARPYSDWDTQAARLVDAQAPGAARLVRRLPELLGDPAALLIHLGRLALLCTAWTRRAALSAAEQADLRAALGFSLTQADWAGEPVAGLWAVMGQRLQQDDDLTTRFTWLRLGTQDALLLDFAPPGRPLPPGLPLGQRVEAELAFAPSAAPQRAVLRGEVGALAPLDEVCPVGLNDLLDRHAQALALNPWLERSAHLLGPVWLLPPGQLVDDSGTVPLAGDETLWLDLLARGGGEALTLFGEWDGHAFWPLSLLGVQALVPLGRLSP</sequence>
<reference evidence="5" key="1">
    <citation type="journal article" date="2019" name="Int. J. Syst. Evol. Microbiol.">
        <title>The Global Catalogue of Microorganisms (GCM) 10K type strain sequencing project: providing services to taxonomists for standard genome sequencing and annotation.</title>
        <authorList>
            <consortium name="The Broad Institute Genomics Platform"/>
            <consortium name="The Broad Institute Genome Sequencing Center for Infectious Disease"/>
            <person name="Wu L."/>
            <person name="Ma J."/>
        </authorList>
    </citation>
    <scope>NUCLEOTIDE SEQUENCE [LARGE SCALE GENOMIC DNA]</scope>
    <source>
        <strain evidence="5">CCUG 55995</strain>
    </source>
</reference>
<dbReference type="RefSeq" id="WP_380060997.1">
    <property type="nucleotide sequence ID" value="NZ_JBHSEI010000003.1"/>
</dbReference>
<organism evidence="4 5">
    <name type="scientific">Deinococcus hohokamensis</name>
    <dbReference type="NCBI Taxonomy" id="309883"/>
    <lineage>
        <taxon>Bacteria</taxon>
        <taxon>Thermotogati</taxon>
        <taxon>Deinococcota</taxon>
        <taxon>Deinococci</taxon>
        <taxon>Deinococcales</taxon>
        <taxon>Deinococcaceae</taxon>
        <taxon>Deinococcus</taxon>
    </lineage>
</organism>
<proteinExistence type="predicted"/>
<name>A0ABV9I6Y2_9DEIO</name>
<keyword evidence="5" id="KW-1185">Reference proteome</keyword>
<evidence type="ECO:0000256" key="2">
    <source>
        <dbReference type="SAM" id="MobiDB-lite"/>
    </source>
</evidence>